<dbReference type="SUPFAM" id="SSF56059">
    <property type="entry name" value="Glutathione synthetase ATP-binding domain-like"/>
    <property type="match status" value="1"/>
</dbReference>
<sequence length="232" mass="25519">MLGTAWDYQDHPAEFLTRLDELVARGIAVQSPPDVVRWNVDKRYLQDLSSRGAVTVPTLWLDDVDREGVLAAMEHFGTDRVVVKRQVGAGALGQFSFTRNNLPDNGWRMGKPCMVQPFLASVPEEGEYTFVFIDGAFSHGVLKRPAAGEYRIQSLYGGSEHDFAPSPVDLATAEAVVAALPFAAPLYCRIDMARLPSGELAVMEAEMIEPYLYPEQGPHLGETLAKAILARL</sequence>
<name>A0A7D4BQ81_9SPHN</name>
<dbReference type="KEGG" id="emv:HQR01_03300"/>
<dbReference type="EMBL" id="CP053921">
    <property type="protein sequence ID" value="QKG72644.1"/>
    <property type="molecule type" value="Genomic_DNA"/>
</dbReference>
<organism evidence="1 2">
    <name type="scientific">Erythrobacter mangrovi</name>
    <dbReference type="NCBI Taxonomy" id="2739433"/>
    <lineage>
        <taxon>Bacteria</taxon>
        <taxon>Pseudomonadati</taxon>
        <taxon>Pseudomonadota</taxon>
        <taxon>Alphaproteobacteria</taxon>
        <taxon>Sphingomonadales</taxon>
        <taxon>Erythrobacteraceae</taxon>
        <taxon>Erythrobacter/Porphyrobacter group</taxon>
        <taxon>Erythrobacter</taxon>
    </lineage>
</organism>
<dbReference type="Proteomes" id="UP000504693">
    <property type="component" value="Chromosome"/>
</dbReference>
<dbReference type="PANTHER" id="PTHR39217:SF1">
    <property type="entry name" value="GLUTATHIONE SYNTHETASE"/>
    <property type="match status" value="1"/>
</dbReference>
<evidence type="ECO:0000313" key="1">
    <source>
        <dbReference type="EMBL" id="QKG72644.1"/>
    </source>
</evidence>
<dbReference type="AlphaFoldDB" id="A0A7D4BQ81"/>
<protein>
    <recommendedName>
        <fullName evidence="3">Prokaryotic glutathione synthetase ATP-binding domain-containing protein</fullName>
    </recommendedName>
</protein>
<evidence type="ECO:0000313" key="2">
    <source>
        <dbReference type="Proteomes" id="UP000504693"/>
    </source>
</evidence>
<dbReference type="PANTHER" id="PTHR39217">
    <property type="match status" value="1"/>
</dbReference>
<reference evidence="1 2" key="1">
    <citation type="submission" date="2020-05" db="EMBL/GenBank/DDBJ databases">
        <title>Erythrobacter mangrovi sp. nov., isolated from rhizosphere soil of mangrove plant (Kandelia candel).</title>
        <authorList>
            <person name="Ye Y.H."/>
        </authorList>
    </citation>
    <scope>NUCLEOTIDE SEQUENCE [LARGE SCALE GENOMIC DNA]</scope>
    <source>
        <strain evidence="1 2">EB310</strain>
    </source>
</reference>
<evidence type="ECO:0008006" key="3">
    <source>
        <dbReference type="Google" id="ProtNLM"/>
    </source>
</evidence>
<dbReference type="InterPro" id="IPR053191">
    <property type="entry name" value="DcsG_Biosynth_Enzyme"/>
</dbReference>
<keyword evidence="2" id="KW-1185">Reference proteome</keyword>
<accession>A0A7D4BQ81</accession>
<proteinExistence type="predicted"/>
<gene>
    <name evidence="1" type="ORF">HQR01_03300</name>
</gene>